<evidence type="ECO:0000259" key="13">
    <source>
        <dbReference type="Pfam" id="PF10613"/>
    </source>
</evidence>
<reference evidence="14" key="2">
    <citation type="submission" date="2015-01" db="EMBL/GenBank/DDBJ databases">
        <title>Expression of ionotropic receptors in terrestrial hermit crabs olfactory sensory neurons.</title>
        <authorList>
            <person name="Groh-Lunow K.C."/>
            <person name="Getahun M.N."/>
            <person name="Stensmyr M.C."/>
            <person name="Grosse-Wilde E."/>
            <person name="Hansson B.S."/>
        </authorList>
    </citation>
    <scope>NUCLEOTIDE SEQUENCE</scope>
    <source>
        <tissue evidence="14">Antennules</tissue>
    </source>
</reference>
<organism evidence="14">
    <name type="scientific">Coenobita clypeatus</name>
    <dbReference type="NCBI Taxonomy" id="474045"/>
    <lineage>
        <taxon>Eukaryota</taxon>
        <taxon>Metazoa</taxon>
        <taxon>Ecdysozoa</taxon>
        <taxon>Arthropoda</taxon>
        <taxon>Crustacea</taxon>
        <taxon>Multicrustacea</taxon>
        <taxon>Malacostraca</taxon>
        <taxon>Eumalacostraca</taxon>
        <taxon>Eucarida</taxon>
        <taxon>Decapoda</taxon>
        <taxon>Pleocyemata</taxon>
        <taxon>Anomura</taxon>
        <taxon>Paguroidea</taxon>
        <taxon>Coenobitidae</taxon>
        <taxon>Coenobita</taxon>
    </lineage>
</organism>
<evidence type="ECO:0000256" key="7">
    <source>
        <dbReference type="ARBA" id="ARBA00023136"/>
    </source>
</evidence>
<evidence type="ECO:0000256" key="1">
    <source>
        <dbReference type="ARBA" id="ARBA00004651"/>
    </source>
</evidence>
<feature type="non-terminal residue" evidence="14">
    <location>
        <position position="261"/>
    </location>
</feature>
<keyword evidence="6" id="KW-0406">Ion transport</keyword>
<dbReference type="Pfam" id="PF10613">
    <property type="entry name" value="Lig_chan-Glu_bd"/>
    <property type="match status" value="1"/>
</dbReference>
<dbReference type="PANTHER" id="PTHR42643">
    <property type="entry name" value="IONOTROPIC RECEPTOR 20A-RELATED"/>
    <property type="match status" value="1"/>
</dbReference>
<dbReference type="EMBL" id="LN590518">
    <property type="protein sequence ID" value="CEF34380.1"/>
    <property type="molecule type" value="mRNA"/>
</dbReference>
<evidence type="ECO:0000256" key="12">
    <source>
        <dbReference type="SAM" id="Phobius"/>
    </source>
</evidence>
<keyword evidence="9" id="KW-0325">Glycoprotein</keyword>
<dbReference type="InterPro" id="IPR019594">
    <property type="entry name" value="Glu/Gly-bd"/>
</dbReference>
<keyword evidence="5 12" id="KW-1133">Transmembrane helix</keyword>
<comment type="subcellular location">
    <subcellularLocation>
        <location evidence="1">Cell membrane</location>
        <topology evidence="1">Multi-pass membrane protein</topology>
    </subcellularLocation>
</comment>
<dbReference type="InterPro" id="IPR052192">
    <property type="entry name" value="Insect_Ionotropic_Sensory_Rcpt"/>
</dbReference>
<keyword evidence="10" id="KW-1071">Ligand-gated ion channel</keyword>
<evidence type="ECO:0000256" key="10">
    <source>
        <dbReference type="ARBA" id="ARBA00023286"/>
    </source>
</evidence>
<keyword evidence="2" id="KW-0813">Transport</keyword>
<feature type="non-terminal residue" evidence="14">
    <location>
        <position position="1"/>
    </location>
</feature>
<protein>
    <submittedName>
        <fullName evidence="14">Variant Ionotropic Glutamate Receptor</fullName>
    </submittedName>
</protein>
<feature type="transmembrane region" description="Helical" evidence="12">
    <location>
        <begin position="211"/>
        <end position="234"/>
    </location>
</feature>
<dbReference type="GO" id="GO:0005886">
    <property type="term" value="C:plasma membrane"/>
    <property type="evidence" value="ECO:0007669"/>
    <property type="project" value="UniProtKB-SubCell"/>
</dbReference>
<dbReference type="GO" id="GO:0015276">
    <property type="term" value="F:ligand-gated monoatomic ion channel activity"/>
    <property type="evidence" value="ECO:0007669"/>
    <property type="project" value="InterPro"/>
</dbReference>
<evidence type="ECO:0000256" key="4">
    <source>
        <dbReference type="ARBA" id="ARBA00022692"/>
    </source>
</evidence>
<evidence type="ECO:0000313" key="14">
    <source>
        <dbReference type="EMBL" id="CEF34380.1"/>
    </source>
</evidence>
<name>A0A0A8P2W5_9EUCA</name>
<dbReference type="AlphaFoldDB" id="A0A0A8P2W5"/>
<sequence>LHRLHTLHHLHKTLSRTHSLIAVIDDNSAEFSASVYSMMPFSEPESKPLRVATWTLGRGLVLRYMTQLFPHKFTKFPHRPHLVVTTDQFPTQTVMEVDDPTQPGGKRVIVQGVMDNMMQLMSRRMNFTYSYVRAADRAWGARLNNGSWTGMLGLLMREEVDLALGPFAYDWTRYKWMDFSRYLTQVTYKIFAARGRPEVDPWGFLLPLSPLVWVAVMMALLAVIIIMLLLPSCLPNSTQHTIRRDTNIFNCVRVLFQEDIR</sequence>
<evidence type="ECO:0000256" key="5">
    <source>
        <dbReference type="ARBA" id="ARBA00022989"/>
    </source>
</evidence>
<gene>
    <name evidence="14" type="primary">IR14</name>
</gene>
<accession>A0A0A8P2W5</accession>
<dbReference type="Gene3D" id="3.40.190.10">
    <property type="entry name" value="Periplasmic binding protein-like II"/>
    <property type="match status" value="1"/>
</dbReference>
<keyword evidence="7 12" id="KW-0472">Membrane</keyword>
<keyword evidence="3" id="KW-1003">Cell membrane</keyword>
<reference evidence="14" key="1">
    <citation type="submission" date="2014-08" db="EMBL/GenBank/DDBJ databases">
        <authorList>
            <person name="Groh K."/>
        </authorList>
    </citation>
    <scope>NUCLEOTIDE SEQUENCE</scope>
    <source>
        <tissue evidence="14">Antennules</tissue>
    </source>
</reference>
<evidence type="ECO:0000256" key="2">
    <source>
        <dbReference type="ARBA" id="ARBA00022448"/>
    </source>
</evidence>
<evidence type="ECO:0000256" key="11">
    <source>
        <dbReference type="ARBA" id="ARBA00023303"/>
    </source>
</evidence>
<dbReference type="SUPFAM" id="SSF53850">
    <property type="entry name" value="Periplasmic binding protein-like II"/>
    <property type="match status" value="1"/>
</dbReference>
<evidence type="ECO:0000256" key="6">
    <source>
        <dbReference type="ARBA" id="ARBA00023065"/>
    </source>
</evidence>
<keyword evidence="4 12" id="KW-0812">Transmembrane</keyword>
<evidence type="ECO:0000256" key="9">
    <source>
        <dbReference type="ARBA" id="ARBA00023180"/>
    </source>
</evidence>
<feature type="domain" description="Ionotropic glutamate receptor L-glutamate and glycine-binding" evidence="13">
    <location>
        <begin position="108"/>
        <end position="190"/>
    </location>
</feature>
<keyword evidence="8 14" id="KW-0675">Receptor</keyword>
<evidence type="ECO:0000256" key="3">
    <source>
        <dbReference type="ARBA" id="ARBA00022475"/>
    </source>
</evidence>
<evidence type="ECO:0000256" key="8">
    <source>
        <dbReference type="ARBA" id="ARBA00023170"/>
    </source>
</evidence>
<dbReference type="PANTHER" id="PTHR42643:SF24">
    <property type="entry name" value="IONOTROPIC RECEPTOR 60A"/>
    <property type="match status" value="1"/>
</dbReference>
<proteinExistence type="evidence at transcript level"/>
<keyword evidence="11" id="KW-0407">Ion channel</keyword>